<evidence type="ECO:0000256" key="5">
    <source>
        <dbReference type="ARBA" id="ARBA00022741"/>
    </source>
</evidence>
<evidence type="ECO:0000256" key="2">
    <source>
        <dbReference type="ARBA" id="ARBA00022448"/>
    </source>
</evidence>
<dbReference type="PANTHER" id="PTHR24221">
    <property type="entry name" value="ATP-BINDING CASSETTE SUB-FAMILY B"/>
    <property type="match status" value="1"/>
</dbReference>
<feature type="transmembrane region" description="Helical" evidence="9">
    <location>
        <begin position="238"/>
        <end position="259"/>
    </location>
</feature>
<dbReference type="PROSITE" id="PS50893">
    <property type="entry name" value="ABC_TRANSPORTER_2"/>
    <property type="match status" value="1"/>
</dbReference>
<accession>A0A1H6ZT58</accession>
<dbReference type="CDD" id="cd18584">
    <property type="entry name" value="ABC_6TM_AarD_CydD"/>
    <property type="match status" value="1"/>
</dbReference>
<dbReference type="InterPro" id="IPR003593">
    <property type="entry name" value="AAA+_ATPase"/>
</dbReference>
<evidence type="ECO:0000259" key="11">
    <source>
        <dbReference type="PROSITE" id="PS50929"/>
    </source>
</evidence>
<protein>
    <submittedName>
        <fullName evidence="12">ATP-binding cassette, subfamily C, CydD</fullName>
    </submittedName>
</protein>
<proteinExistence type="predicted"/>
<dbReference type="Gene3D" id="3.40.50.300">
    <property type="entry name" value="P-loop containing nucleotide triphosphate hydrolases"/>
    <property type="match status" value="1"/>
</dbReference>
<dbReference type="InterPro" id="IPR039421">
    <property type="entry name" value="Type_1_exporter"/>
</dbReference>
<evidence type="ECO:0000256" key="6">
    <source>
        <dbReference type="ARBA" id="ARBA00022840"/>
    </source>
</evidence>
<dbReference type="InterPro" id="IPR014216">
    <property type="entry name" value="ABC_transptr_CydD"/>
</dbReference>
<dbReference type="InterPro" id="IPR003439">
    <property type="entry name" value="ABC_transporter-like_ATP-bd"/>
</dbReference>
<keyword evidence="7 9" id="KW-1133">Transmembrane helix</keyword>
<dbReference type="SUPFAM" id="SSF52540">
    <property type="entry name" value="P-loop containing nucleoside triphosphate hydrolases"/>
    <property type="match status" value="1"/>
</dbReference>
<dbReference type="PROSITE" id="PS50929">
    <property type="entry name" value="ABC_TM1F"/>
    <property type="match status" value="1"/>
</dbReference>
<dbReference type="InterPro" id="IPR017871">
    <property type="entry name" value="ABC_transporter-like_CS"/>
</dbReference>
<dbReference type="GO" id="GO:0140359">
    <property type="term" value="F:ABC-type transporter activity"/>
    <property type="evidence" value="ECO:0007669"/>
    <property type="project" value="InterPro"/>
</dbReference>
<evidence type="ECO:0000256" key="9">
    <source>
        <dbReference type="SAM" id="Phobius"/>
    </source>
</evidence>
<dbReference type="SMART" id="SM00382">
    <property type="entry name" value="AAA"/>
    <property type="match status" value="1"/>
</dbReference>
<evidence type="ECO:0000313" key="13">
    <source>
        <dbReference type="Proteomes" id="UP000199662"/>
    </source>
</evidence>
<reference evidence="12 13" key="1">
    <citation type="submission" date="2016-10" db="EMBL/GenBank/DDBJ databases">
        <authorList>
            <person name="de Groot N.N."/>
        </authorList>
    </citation>
    <scope>NUCLEOTIDE SEQUENCE [LARGE SCALE GENOMIC DNA]</scope>
    <source>
        <strain evidence="12 13">DSM 2179</strain>
    </source>
</reference>
<feature type="transmembrane region" description="Helical" evidence="9">
    <location>
        <begin position="159"/>
        <end position="180"/>
    </location>
</feature>
<evidence type="ECO:0000256" key="4">
    <source>
        <dbReference type="ARBA" id="ARBA00022692"/>
    </source>
</evidence>
<feature type="domain" description="ABC transporter" evidence="10">
    <location>
        <begin position="336"/>
        <end position="571"/>
    </location>
</feature>
<dbReference type="PANTHER" id="PTHR24221:SF590">
    <property type="entry name" value="COMPONENT LINKED WITH THE ASSEMBLY OF CYTOCHROME' TRANSPORT TRANSMEMBRANE ATP-BINDING PROTEIN ABC TRANSPORTER CYDD-RELATED"/>
    <property type="match status" value="1"/>
</dbReference>
<dbReference type="PROSITE" id="PS00211">
    <property type="entry name" value="ABC_TRANSPORTER_1"/>
    <property type="match status" value="1"/>
</dbReference>
<evidence type="ECO:0000256" key="7">
    <source>
        <dbReference type="ARBA" id="ARBA00022989"/>
    </source>
</evidence>
<evidence type="ECO:0000256" key="8">
    <source>
        <dbReference type="ARBA" id="ARBA00023136"/>
    </source>
</evidence>
<feature type="transmembrane region" description="Helical" evidence="9">
    <location>
        <begin position="133"/>
        <end position="153"/>
    </location>
</feature>
<dbReference type="RefSeq" id="WP_091831728.1">
    <property type="nucleotide sequence ID" value="NZ_FNZK01000010.1"/>
</dbReference>
<dbReference type="AlphaFoldDB" id="A0A1H6ZT58"/>
<dbReference type="Gene3D" id="1.20.1560.10">
    <property type="entry name" value="ABC transporter type 1, transmembrane domain"/>
    <property type="match status" value="1"/>
</dbReference>
<dbReference type="EMBL" id="FNZK01000010">
    <property type="protein sequence ID" value="SEJ56438.1"/>
    <property type="molecule type" value="Genomic_DNA"/>
</dbReference>
<evidence type="ECO:0000313" key="12">
    <source>
        <dbReference type="EMBL" id="SEJ56438.1"/>
    </source>
</evidence>
<evidence type="ECO:0000259" key="10">
    <source>
        <dbReference type="PROSITE" id="PS50893"/>
    </source>
</evidence>
<dbReference type="NCBIfam" id="TIGR02857">
    <property type="entry name" value="CydD"/>
    <property type="match status" value="1"/>
</dbReference>
<keyword evidence="6 12" id="KW-0067">ATP-binding</keyword>
<feature type="transmembrane region" description="Helical" evidence="9">
    <location>
        <begin position="20"/>
        <end position="43"/>
    </location>
</feature>
<dbReference type="Pfam" id="PF00005">
    <property type="entry name" value="ABC_tran"/>
    <property type="match status" value="1"/>
</dbReference>
<dbReference type="Pfam" id="PF00664">
    <property type="entry name" value="ABC_membrane"/>
    <property type="match status" value="1"/>
</dbReference>
<dbReference type="GO" id="GO:0042883">
    <property type="term" value="P:cysteine transport"/>
    <property type="evidence" value="ECO:0007669"/>
    <property type="project" value="InterPro"/>
</dbReference>
<dbReference type="InterPro" id="IPR036640">
    <property type="entry name" value="ABC1_TM_sf"/>
</dbReference>
<keyword evidence="4 9" id="KW-0812">Transmembrane</keyword>
<organism evidence="12 13">
    <name type="scientific">Propionispira arboris</name>
    <dbReference type="NCBI Taxonomy" id="84035"/>
    <lineage>
        <taxon>Bacteria</taxon>
        <taxon>Bacillati</taxon>
        <taxon>Bacillota</taxon>
        <taxon>Negativicutes</taxon>
        <taxon>Selenomonadales</taxon>
        <taxon>Selenomonadaceae</taxon>
        <taxon>Propionispira</taxon>
    </lineage>
</organism>
<dbReference type="GO" id="GO:0005524">
    <property type="term" value="F:ATP binding"/>
    <property type="evidence" value="ECO:0007669"/>
    <property type="project" value="UniProtKB-KW"/>
</dbReference>
<keyword evidence="13" id="KW-1185">Reference proteome</keyword>
<evidence type="ECO:0000256" key="3">
    <source>
        <dbReference type="ARBA" id="ARBA00022475"/>
    </source>
</evidence>
<feature type="domain" description="ABC transmembrane type-1" evidence="11">
    <location>
        <begin position="18"/>
        <end position="301"/>
    </location>
</feature>
<sequence>MLNKHLIKEIKPYKKKFVLLFMLSITNAVCTISIAYALMKIINGVFLADMNLKEAAPFFAMLLFLMFAKAFVRWQNQLTAHDISLSIQQKLRNRLLNHIVTVGPEEMSQEKTGDLVTLFTNGIEGLDDYFTKFLPQVVTVGIIPPLILVAVLPMDWISALLFCLTAPLIPLFMMLIGRLAGNANAKQWKTLSTLSIHFLELLEGLTTLKIFNQSINQIKEVTRLSNDFRDATLKVLRLAFLSSFVLELISTLSIALIAIGIGLRLLQGNLAFETAFLVLLLAPEFYQPLRQSGAAFHAAMTATTAADQIYRILKKPLNIPHTNLQRIEKTTVPFSIQFEDISFRYQQEREIALRGLTFSIEAGKHIAIVGGSGAGKSTIFQLLLQLVQPQKGEIKINDLSLCSIDPVYWRSRIAYVPQMPHIFSASVFDNIVLGNTVADENDVIAAAKAAAIHEFILTLPEAYQTKLGDGGQPLSGGQMRRIAIARAFLQDAPLILLDEMTTGLDTKTEKIIAQSVADLTYKKTVLTIAHRLDSVKKADKILVIEKGQLVESGTHAELLQKGGRYFTMTAADRRNL</sequence>
<gene>
    <name evidence="12" type="ORF">SAMN05660742_110105</name>
</gene>
<name>A0A1H6ZT58_9FIRM</name>
<keyword evidence="5" id="KW-0547">Nucleotide-binding</keyword>
<evidence type="ECO:0000256" key="1">
    <source>
        <dbReference type="ARBA" id="ARBA00004651"/>
    </source>
</evidence>
<dbReference type="InterPro" id="IPR011527">
    <property type="entry name" value="ABC1_TM_dom"/>
</dbReference>
<dbReference type="FunFam" id="3.40.50.300:FF:000221">
    <property type="entry name" value="Multidrug ABC transporter ATP-binding protein"/>
    <property type="match status" value="1"/>
</dbReference>
<comment type="subcellular location">
    <subcellularLocation>
        <location evidence="1">Cell membrane</location>
        <topology evidence="1">Multi-pass membrane protein</topology>
    </subcellularLocation>
</comment>
<dbReference type="SUPFAM" id="SSF90123">
    <property type="entry name" value="ABC transporter transmembrane region"/>
    <property type="match status" value="1"/>
</dbReference>
<feature type="transmembrane region" description="Helical" evidence="9">
    <location>
        <begin position="55"/>
        <end position="72"/>
    </location>
</feature>
<dbReference type="GO" id="GO:0005886">
    <property type="term" value="C:plasma membrane"/>
    <property type="evidence" value="ECO:0007669"/>
    <property type="project" value="UniProtKB-SubCell"/>
</dbReference>
<keyword evidence="2" id="KW-0813">Transport</keyword>
<dbReference type="GO" id="GO:0016887">
    <property type="term" value="F:ATP hydrolysis activity"/>
    <property type="evidence" value="ECO:0007669"/>
    <property type="project" value="InterPro"/>
</dbReference>
<keyword evidence="3" id="KW-1003">Cell membrane</keyword>
<dbReference type="InterPro" id="IPR027417">
    <property type="entry name" value="P-loop_NTPase"/>
</dbReference>
<dbReference type="Proteomes" id="UP000199662">
    <property type="component" value="Unassembled WGS sequence"/>
</dbReference>
<keyword evidence="8 9" id="KW-0472">Membrane</keyword>
<dbReference type="STRING" id="84035.SAMN05660742_110105"/>